<reference evidence="11 12" key="1">
    <citation type="submission" date="2020-10" db="EMBL/GenBank/DDBJ databases">
        <title>Connecting structure to function with the recovery of over 1000 high-quality activated sludge metagenome-assembled genomes encoding full-length rRNA genes using long-read sequencing.</title>
        <authorList>
            <person name="Singleton C.M."/>
            <person name="Petriglieri F."/>
            <person name="Kristensen J.M."/>
            <person name="Kirkegaard R.H."/>
            <person name="Michaelsen T.Y."/>
            <person name="Andersen M.H."/>
            <person name="Karst S.M."/>
            <person name="Dueholm M.S."/>
            <person name="Nielsen P.H."/>
            <person name="Albertsen M."/>
        </authorList>
    </citation>
    <scope>NUCLEOTIDE SEQUENCE [LARGE SCALE GENOMIC DNA]</scope>
    <source>
        <strain evidence="11">EsbW_18-Q3-R4-48_BATAC.285</strain>
    </source>
</reference>
<gene>
    <name evidence="11" type="primary">asnB</name>
    <name evidence="11" type="ORF">IPJ27_09480</name>
</gene>
<dbReference type="NCBIfam" id="TIGR01536">
    <property type="entry name" value="asn_synth_AEB"/>
    <property type="match status" value="1"/>
</dbReference>
<evidence type="ECO:0000259" key="10">
    <source>
        <dbReference type="PROSITE" id="PS51278"/>
    </source>
</evidence>
<feature type="active site" description="For GATase activity" evidence="8">
    <location>
        <position position="2"/>
    </location>
</feature>
<evidence type="ECO:0000313" key="12">
    <source>
        <dbReference type="Proteomes" id="UP000697998"/>
    </source>
</evidence>
<dbReference type="InterPro" id="IPR033738">
    <property type="entry name" value="AsnB_N"/>
</dbReference>
<dbReference type="EMBL" id="JADJMH010000006">
    <property type="protein sequence ID" value="MBK7674967.1"/>
    <property type="molecule type" value="Genomic_DNA"/>
</dbReference>
<dbReference type="SUPFAM" id="SSF52402">
    <property type="entry name" value="Adenine nucleotide alpha hydrolases-like"/>
    <property type="match status" value="1"/>
</dbReference>
<dbReference type="SUPFAM" id="SSF56235">
    <property type="entry name" value="N-terminal nucleophile aminohydrolases (Ntn hydrolases)"/>
    <property type="match status" value="1"/>
</dbReference>
<keyword evidence="4 9" id="KW-0547">Nucleotide-binding</keyword>
<dbReference type="PROSITE" id="PS51278">
    <property type="entry name" value="GATASE_TYPE_2"/>
    <property type="match status" value="1"/>
</dbReference>
<feature type="binding site" evidence="9">
    <location>
        <position position="104"/>
    </location>
    <ligand>
        <name>L-glutamine</name>
        <dbReference type="ChEBI" id="CHEBI:58359"/>
    </ligand>
</feature>
<evidence type="ECO:0000256" key="8">
    <source>
        <dbReference type="PIRSR" id="PIRSR001589-1"/>
    </source>
</evidence>
<keyword evidence="8" id="KW-0028">Amino-acid biosynthesis</keyword>
<evidence type="ECO:0000256" key="7">
    <source>
        <dbReference type="ARBA" id="ARBA00048741"/>
    </source>
</evidence>
<evidence type="ECO:0000256" key="6">
    <source>
        <dbReference type="ARBA" id="ARBA00022962"/>
    </source>
</evidence>
<dbReference type="InterPro" id="IPR014729">
    <property type="entry name" value="Rossmann-like_a/b/a_fold"/>
</dbReference>
<dbReference type="GO" id="GO:0005829">
    <property type="term" value="C:cytosol"/>
    <property type="evidence" value="ECO:0007669"/>
    <property type="project" value="TreeGrafter"/>
</dbReference>
<dbReference type="InterPro" id="IPR001962">
    <property type="entry name" value="Asn_synthase"/>
</dbReference>
<dbReference type="InterPro" id="IPR051786">
    <property type="entry name" value="ASN_synthetase/amidase"/>
</dbReference>
<feature type="domain" description="Glutamine amidotransferase type-2" evidence="10">
    <location>
        <begin position="2"/>
        <end position="218"/>
    </location>
</feature>
<evidence type="ECO:0000313" key="11">
    <source>
        <dbReference type="EMBL" id="MBK7674967.1"/>
    </source>
</evidence>
<evidence type="ECO:0000256" key="5">
    <source>
        <dbReference type="ARBA" id="ARBA00022840"/>
    </source>
</evidence>
<dbReference type="CDD" id="cd01991">
    <property type="entry name" value="Asn_synthase_B_C"/>
    <property type="match status" value="1"/>
</dbReference>
<evidence type="ECO:0000256" key="9">
    <source>
        <dbReference type="PIRSR" id="PIRSR001589-2"/>
    </source>
</evidence>
<dbReference type="Gene3D" id="3.40.50.620">
    <property type="entry name" value="HUPs"/>
    <property type="match status" value="1"/>
</dbReference>
<dbReference type="Pfam" id="PF00733">
    <property type="entry name" value="Asn_synthase"/>
    <property type="match status" value="1"/>
</dbReference>
<name>A0A935PYE3_9PROT</name>
<dbReference type="Proteomes" id="UP000697998">
    <property type="component" value="Unassembled WGS sequence"/>
</dbReference>
<keyword evidence="11" id="KW-0436">Ligase</keyword>
<accession>A0A935PYE3</accession>
<proteinExistence type="inferred from homology"/>
<dbReference type="GO" id="GO:0004066">
    <property type="term" value="F:asparagine synthase (glutamine-hydrolyzing) activity"/>
    <property type="evidence" value="ECO:0007669"/>
    <property type="project" value="UniProtKB-EC"/>
</dbReference>
<dbReference type="AlphaFoldDB" id="A0A935PYE3"/>
<comment type="caution">
    <text evidence="11">The sequence shown here is derived from an EMBL/GenBank/DDBJ whole genome shotgun (WGS) entry which is preliminary data.</text>
</comment>
<dbReference type="EC" id="6.3.5.4" evidence="3"/>
<evidence type="ECO:0000256" key="2">
    <source>
        <dbReference type="ARBA" id="ARBA00005752"/>
    </source>
</evidence>
<dbReference type="PANTHER" id="PTHR43284:SF1">
    <property type="entry name" value="ASPARAGINE SYNTHETASE"/>
    <property type="match status" value="1"/>
</dbReference>
<dbReference type="PIRSF" id="PIRSF001589">
    <property type="entry name" value="Asn_synthetase_glu-h"/>
    <property type="match status" value="1"/>
</dbReference>
<dbReference type="InterPro" id="IPR006426">
    <property type="entry name" value="Asn_synth_AEB"/>
</dbReference>
<evidence type="ECO:0000256" key="4">
    <source>
        <dbReference type="ARBA" id="ARBA00022741"/>
    </source>
</evidence>
<protein>
    <recommendedName>
        <fullName evidence="3">asparagine synthase (glutamine-hydrolyzing)</fullName>
        <ecNumber evidence="3">6.3.5.4</ecNumber>
    </recommendedName>
</protein>
<keyword evidence="6 8" id="KW-0315">Glutamine amidotransferase</keyword>
<dbReference type="GO" id="GO:0005524">
    <property type="term" value="F:ATP binding"/>
    <property type="evidence" value="ECO:0007669"/>
    <property type="project" value="UniProtKB-KW"/>
</dbReference>
<evidence type="ECO:0000256" key="1">
    <source>
        <dbReference type="ARBA" id="ARBA00005187"/>
    </source>
</evidence>
<comment type="catalytic activity">
    <reaction evidence="7">
        <text>L-aspartate + L-glutamine + ATP + H2O = L-asparagine + L-glutamate + AMP + diphosphate + H(+)</text>
        <dbReference type="Rhea" id="RHEA:12228"/>
        <dbReference type="ChEBI" id="CHEBI:15377"/>
        <dbReference type="ChEBI" id="CHEBI:15378"/>
        <dbReference type="ChEBI" id="CHEBI:29985"/>
        <dbReference type="ChEBI" id="CHEBI:29991"/>
        <dbReference type="ChEBI" id="CHEBI:30616"/>
        <dbReference type="ChEBI" id="CHEBI:33019"/>
        <dbReference type="ChEBI" id="CHEBI:58048"/>
        <dbReference type="ChEBI" id="CHEBI:58359"/>
        <dbReference type="ChEBI" id="CHEBI:456215"/>
        <dbReference type="EC" id="6.3.5.4"/>
    </reaction>
</comment>
<comment type="pathway">
    <text evidence="1">Amino-acid biosynthesis; L-asparagine biosynthesis; L-asparagine from L-aspartate (L-Gln route): step 1/1.</text>
</comment>
<dbReference type="Gene3D" id="3.60.20.10">
    <property type="entry name" value="Glutamine Phosphoribosylpyrophosphate, subunit 1, domain 1"/>
    <property type="match status" value="1"/>
</dbReference>
<keyword evidence="5 9" id="KW-0067">ATP-binding</keyword>
<dbReference type="CDD" id="cd00712">
    <property type="entry name" value="AsnB"/>
    <property type="match status" value="1"/>
</dbReference>
<comment type="similarity">
    <text evidence="2">Belongs to the asparagine synthetase family.</text>
</comment>
<sequence>MCGIIGLFTPSPPADLPRRLEAGLAALRYRGPDDNGQEIISVAGGSLALGHTRLSIIDLTSAGHQPMHSADQRFAIIFNGEIYNYRELRRELEDLGCEFQSDSDTEVLLAAWIQWRAGSLPRLVGMFAFVVFDREAATLTCVRDAFGIKPFFYGQEQGNFLFASEITAIKVLKQRKIEVDWQRAYDYLVHGDYDTGPRSFADGVLHLLPGHLLDVDLRNGQLSEPQRWWSPKIAERSDLSLGQATELVRERFLDNIRLHLRSDVPLGAALSGGIDSSAVVCAMRHVEPELPINTFSYIASGSVESEEVWVDRVNQHVCAIPHKVVVSAAELAEDLDEMIRAQGEPFNSTSIYAQYRVFKLAKEQGVTVTLDGQGADEMLAGYNGYPGQRIRSLVEQGSLAEAWDFLDNWAKWPGRSRVDGAKRAVAEMTQGPLYDALRRLNGSRTLPPWIRPDSLEERGIISRYPRRRSDNGEAGRRLVAELALSLTKRGLPALLRHGDRNSMRFSVESRVPFLTLELAELLLSLPEAYLISPRGETKHIFRAAMRGIVPDDVLNRRDKIGFETPEKEWLLGMSETIRGWLRVDLNLPFFNQAEVLKEFDLIAVGKKPFSWQVWRWINFSRWYSHFVAI</sequence>
<dbReference type="PANTHER" id="PTHR43284">
    <property type="entry name" value="ASPARAGINE SYNTHETASE (GLUTAMINE-HYDROLYZING)"/>
    <property type="match status" value="1"/>
</dbReference>
<organism evidence="11 12">
    <name type="scientific">Candidatus Accumulibacter proximus</name>
    <dbReference type="NCBI Taxonomy" id="2954385"/>
    <lineage>
        <taxon>Bacteria</taxon>
        <taxon>Pseudomonadati</taxon>
        <taxon>Pseudomonadota</taxon>
        <taxon>Betaproteobacteria</taxon>
        <taxon>Candidatus Accumulibacter</taxon>
    </lineage>
</organism>
<dbReference type="InterPro" id="IPR017932">
    <property type="entry name" value="GATase_2_dom"/>
</dbReference>
<evidence type="ECO:0000256" key="3">
    <source>
        <dbReference type="ARBA" id="ARBA00012737"/>
    </source>
</evidence>
<keyword evidence="8" id="KW-0061">Asparagine biosynthesis</keyword>
<dbReference type="GO" id="GO:0006529">
    <property type="term" value="P:asparagine biosynthetic process"/>
    <property type="evidence" value="ECO:0007669"/>
    <property type="project" value="UniProtKB-KW"/>
</dbReference>
<dbReference type="Pfam" id="PF13537">
    <property type="entry name" value="GATase_7"/>
    <property type="match status" value="1"/>
</dbReference>
<dbReference type="InterPro" id="IPR029055">
    <property type="entry name" value="Ntn_hydrolases_N"/>
</dbReference>